<keyword evidence="1" id="KW-1133">Transmembrane helix</keyword>
<reference evidence="3 4" key="1">
    <citation type="submission" date="2022-03" db="EMBL/GenBank/DDBJ databases">
        <authorList>
            <person name="Koch H."/>
        </authorList>
    </citation>
    <scope>NUCLEOTIDE SEQUENCE [LARGE SCALE GENOMIC DNA]</scope>
    <source>
        <strain evidence="3 4">G1</strain>
    </source>
</reference>
<evidence type="ECO:0000259" key="2">
    <source>
        <dbReference type="Pfam" id="PF09835"/>
    </source>
</evidence>
<dbReference type="Proteomes" id="UP001295463">
    <property type="component" value="Chromosome"/>
</dbReference>
<feature type="transmembrane region" description="Helical" evidence="1">
    <location>
        <begin position="107"/>
        <end position="134"/>
    </location>
</feature>
<dbReference type="PANTHER" id="PTHR40547">
    <property type="entry name" value="SLL0298 PROTEIN"/>
    <property type="match status" value="1"/>
</dbReference>
<dbReference type="InterPro" id="IPR018639">
    <property type="entry name" value="DUF2062"/>
</dbReference>
<evidence type="ECO:0000313" key="3">
    <source>
        <dbReference type="EMBL" id="CAH2029908.1"/>
    </source>
</evidence>
<name>A0ABM9D3T7_9BACT</name>
<proteinExistence type="predicted"/>
<keyword evidence="4" id="KW-1185">Reference proteome</keyword>
<dbReference type="Pfam" id="PF09835">
    <property type="entry name" value="DUF2062"/>
    <property type="match status" value="1"/>
</dbReference>
<organism evidence="3 4">
    <name type="scientific">Trichlorobacter ammonificans</name>
    <dbReference type="NCBI Taxonomy" id="2916410"/>
    <lineage>
        <taxon>Bacteria</taxon>
        <taxon>Pseudomonadati</taxon>
        <taxon>Thermodesulfobacteriota</taxon>
        <taxon>Desulfuromonadia</taxon>
        <taxon>Geobacterales</taxon>
        <taxon>Geobacteraceae</taxon>
        <taxon>Trichlorobacter</taxon>
    </lineage>
</organism>
<keyword evidence="1" id="KW-0812">Transmembrane</keyword>
<protein>
    <recommendedName>
        <fullName evidence="2">DUF2062 domain-containing protein</fullName>
    </recommendedName>
</protein>
<dbReference type="RefSeq" id="WP_305730886.1">
    <property type="nucleotide sequence ID" value="NZ_OW150024.1"/>
</dbReference>
<feature type="transmembrane region" description="Helical" evidence="1">
    <location>
        <begin position="65"/>
        <end position="87"/>
    </location>
</feature>
<feature type="transmembrane region" description="Helical" evidence="1">
    <location>
        <begin position="23"/>
        <end position="53"/>
    </location>
</feature>
<dbReference type="PANTHER" id="PTHR40547:SF1">
    <property type="entry name" value="SLL0298 PROTEIN"/>
    <property type="match status" value="1"/>
</dbReference>
<feature type="domain" description="DUF2062" evidence="2">
    <location>
        <begin position="6"/>
        <end position="140"/>
    </location>
</feature>
<evidence type="ECO:0000256" key="1">
    <source>
        <dbReference type="SAM" id="Phobius"/>
    </source>
</evidence>
<sequence>MTRDQLKQRFTAILALDSHPGHIAAGFAVGVFISITPFFGLHTAMAVAAAFLFRLNKLTTITGAWINTPLTVPPVLIACYKLGAWLLGETARPFSVTTLEWDYLKGYAEALMLGSAVIGLAAAAAGYGLCYWLVVRFRRKDPALAELTRETLLTGEDLEQVLEQPDRNRP</sequence>
<gene>
    <name evidence="3" type="ORF">GEAMG1_0086</name>
</gene>
<evidence type="ECO:0000313" key="4">
    <source>
        <dbReference type="Proteomes" id="UP001295463"/>
    </source>
</evidence>
<dbReference type="EMBL" id="OW150024">
    <property type="protein sequence ID" value="CAH2029908.1"/>
    <property type="molecule type" value="Genomic_DNA"/>
</dbReference>
<accession>A0ABM9D3T7</accession>
<keyword evidence="1" id="KW-0472">Membrane</keyword>